<feature type="region of interest" description="Disordered" evidence="1">
    <location>
        <begin position="275"/>
        <end position="454"/>
    </location>
</feature>
<feature type="compositionally biased region" description="Polar residues" evidence="1">
    <location>
        <begin position="333"/>
        <end position="352"/>
    </location>
</feature>
<name>A0A4Q9MVL5_9APHY</name>
<feature type="region of interest" description="Disordered" evidence="1">
    <location>
        <begin position="652"/>
        <end position="682"/>
    </location>
</feature>
<feature type="region of interest" description="Disordered" evidence="1">
    <location>
        <begin position="106"/>
        <end position="161"/>
    </location>
</feature>
<proteinExistence type="predicted"/>
<reference evidence="2" key="1">
    <citation type="submission" date="2019-01" db="EMBL/GenBank/DDBJ databases">
        <title>Draft genome sequences of three monokaryotic isolates of the white-rot basidiomycete fungus Dichomitus squalens.</title>
        <authorList>
            <consortium name="DOE Joint Genome Institute"/>
            <person name="Lopez S.C."/>
            <person name="Andreopoulos B."/>
            <person name="Pangilinan J."/>
            <person name="Lipzen A."/>
            <person name="Riley R."/>
            <person name="Ahrendt S."/>
            <person name="Ng V."/>
            <person name="Barry K."/>
            <person name="Daum C."/>
            <person name="Grigoriev I.V."/>
            <person name="Hilden K.S."/>
            <person name="Makela M.R."/>
            <person name="de Vries R.P."/>
        </authorList>
    </citation>
    <scope>NUCLEOTIDE SEQUENCE [LARGE SCALE GENOMIC DNA]</scope>
    <source>
        <strain evidence="2">OM18370.1</strain>
    </source>
</reference>
<organism evidence="2">
    <name type="scientific">Dichomitus squalens</name>
    <dbReference type="NCBI Taxonomy" id="114155"/>
    <lineage>
        <taxon>Eukaryota</taxon>
        <taxon>Fungi</taxon>
        <taxon>Dikarya</taxon>
        <taxon>Basidiomycota</taxon>
        <taxon>Agaricomycotina</taxon>
        <taxon>Agaricomycetes</taxon>
        <taxon>Polyporales</taxon>
        <taxon>Polyporaceae</taxon>
        <taxon>Dichomitus</taxon>
    </lineage>
</organism>
<feature type="compositionally biased region" description="Pro residues" evidence="1">
    <location>
        <begin position="111"/>
        <end position="127"/>
    </location>
</feature>
<evidence type="ECO:0000313" key="2">
    <source>
        <dbReference type="EMBL" id="TBU31745.1"/>
    </source>
</evidence>
<feature type="compositionally biased region" description="Basic and acidic residues" evidence="1">
    <location>
        <begin position="657"/>
        <end position="668"/>
    </location>
</feature>
<feature type="compositionally biased region" description="Polar residues" evidence="1">
    <location>
        <begin position="61"/>
        <end position="77"/>
    </location>
</feature>
<feature type="region of interest" description="Disordered" evidence="1">
    <location>
        <begin position="60"/>
        <end position="81"/>
    </location>
</feature>
<dbReference type="Proteomes" id="UP000292957">
    <property type="component" value="Unassembled WGS sequence"/>
</dbReference>
<accession>A0A4Q9MVL5</accession>
<dbReference type="EMBL" id="ML143398">
    <property type="protein sequence ID" value="TBU31745.1"/>
    <property type="molecule type" value="Genomic_DNA"/>
</dbReference>
<gene>
    <name evidence="2" type="ORF">BD311DRAFT_820642</name>
</gene>
<protein>
    <submittedName>
        <fullName evidence="2">Uncharacterized protein</fullName>
    </submittedName>
</protein>
<feature type="region of interest" description="Disordered" evidence="1">
    <location>
        <begin position="197"/>
        <end position="245"/>
    </location>
</feature>
<feature type="compositionally biased region" description="Low complexity" evidence="1">
    <location>
        <begin position="402"/>
        <end position="428"/>
    </location>
</feature>
<sequence>MAEEYSDNEIEFDFDDEANEFALLTGAQCTAPLPDTSVDAFEALYSAFFLAQYDERPDASAATSSLDRPHTFSQTVPQLRPFNPPVDALGEENLPACIDPSATYQQTSIVPAPPPPNQNDPPFPAVPSLPRAKRPRAEQSENAGSSAELSSRKRRRTAVPPTAIVENGRIFSTPVLYPETEAAHTTVQDAFVNETSTRPRADDGAAPPAADKENVSAVSGPARKRTRTDELDGGPSGTSKRRKKQALLDAPATINAPPLLRAPLHVGGYGVYLGSRRPRSLPYSSDKARSSALGGTTVTASTIGLSAPGEQPSNAGCPQSGPELYRGLRDARSQAQQGSHQLSSTTSGTPQPTRDVRGPPAPRHRRLAAQNAPAGPSRSHAGPSGAAQAPPLPPKAKRTRLRPPAADPRSPSASAHPSRSSAKPSPKAVVRPKAVAKPKANARRACPVPLPSSGAPCPRTFSRETDVHRHILHAHLGVRTYCVSAAHARGSAPIARHDGLKRHFASEACLGGRDAYDAAWRALAEQLSLSSSSSPSSSSANAVSGALGVGVGIGIGAGSARETGEVRAEVRREAQRALGRALGRIAMPCYQAPGFWAAVAHLPAGRTPLQLERWLGRHARVVRCRCGVCEGMADWELDVRPDERTAGPVASLALEASARRGDDDKMPPEEEEGVEEDPPTRQQDMEANSALVLNPESVVPHHSEVSWDTPAVAPPSLDDFWAEWLDAGLLFQIEPASEDQPENTTLIGSG</sequence>
<feature type="compositionally biased region" description="Polar residues" evidence="1">
    <location>
        <begin position="140"/>
        <end position="149"/>
    </location>
</feature>
<evidence type="ECO:0000256" key="1">
    <source>
        <dbReference type="SAM" id="MobiDB-lite"/>
    </source>
</evidence>
<feature type="compositionally biased region" description="Polar residues" evidence="1">
    <location>
        <begin position="293"/>
        <end position="304"/>
    </location>
</feature>
<dbReference type="AlphaFoldDB" id="A0A4Q9MVL5"/>